<dbReference type="PANTHER" id="PTHR45228">
    <property type="entry name" value="CYCLIC DI-GMP PHOSPHODIESTERASE TM_0186-RELATED"/>
    <property type="match status" value="1"/>
</dbReference>
<dbReference type="PROSITE" id="PS50110">
    <property type="entry name" value="RESPONSE_REGULATORY"/>
    <property type="match status" value="1"/>
</dbReference>
<dbReference type="InterPro" id="IPR052020">
    <property type="entry name" value="Cyclic_di-GMP/3'3'-cGAMP_PDE"/>
</dbReference>
<dbReference type="EMBL" id="CP081864">
    <property type="protein sequence ID" value="QZN94612.1"/>
    <property type="molecule type" value="Genomic_DNA"/>
</dbReference>
<dbReference type="CDD" id="cd17569">
    <property type="entry name" value="REC_HupR-like"/>
    <property type="match status" value="1"/>
</dbReference>
<dbReference type="Proteomes" id="UP000825886">
    <property type="component" value="Chromosome"/>
</dbReference>
<dbReference type="PANTHER" id="PTHR45228:SF8">
    <property type="entry name" value="TWO-COMPONENT RESPONSE REGULATOR-RELATED"/>
    <property type="match status" value="1"/>
</dbReference>
<dbReference type="Pfam" id="PF00072">
    <property type="entry name" value="Response_reg"/>
    <property type="match status" value="1"/>
</dbReference>
<reference evidence="3 4" key="1">
    <citation type="submission" date="2021-08" db="EMBL/GenBank/DDBJ databases">
        <title>Culture and genomic analysis of Symbiopectobacterium purcellii sp. nov. gen. nov., isolated from the leafhopper Empoasca decipiens.</title>
        <authorList>
            <person name="Nadal-Jimenez P."/>
            <person name="Siozios S."/>
            <person name="Halliday N."/>
            <person name="Camara M."/>
            <person name="Hurst G.D.D."/>
        </authorList>
    </citation>
    <scope>NUCLEOTIDE SEQUENCE [LARGE SCALE GENOMIC DNA]</scope>
    <source>
        <strain evidence="3 4">SyEd1</strain>
    </source>
</reference>
<dbReference type="Pfam" id="PF13487">
    <property type="entry name" value="HD_5"/>
    <property type="match status" value="1"/>
</dbReference>
<keyword evidence="4" id="KW-1185">Reference proteome</keyword>
<sequence length="380" mass="41878">MTEIAHPRVLCVDDEPNVLSAMERNLFGEFDVTTARSGEAGLDAVRWGTPFAVIMSDMRMPGMDGATFLEKTREIAPDSVRILLTGQADIESSIAAINKGAIFRYLCKPCSKEELVLALNDAVGQYQLVRLEKELLETTLSASVKTMTEVLAMVAPWAFQRSAFAQSGVQHALKKLAWPDEWIYTIAAALSQIGCVGIPIDIVQADAAQRPLSEEEKKLLEEHPNVAARLVTNIPRLEKVADIIRYQMTAAPVDAPVEVIRGAQLLHATLLLERHAARGLSLDHPREILRGAHPAIPEYIIKSLTDFRANLAGIRTVRIGELKTGWIIDEDIRTNNDLMVLTKGHELTDTEISALQRLLSLGAIEEPIQVCVTREAETHS</sequence>
<feature type="modified residue" description="4-aspartylphosphate" evidence="1">
    <location>
        <position position="57"/>
    </location>
</feature>
<name>A0ABX9AHJ4_9ENTR</name>
<dbReference type="InterPro" id="IPR001789">
    <property type="entry name" value="Sig_transdc_resp-reg_receiver"/>
</dbReference>
<protein>
    <submittedName>
        <fullName evidence="3">Response regulator</fullName>
    </submittedName>
</protein>
<evidence type="ECO:0000313" key="4">
    <source>
        <dbReference type="Proteomes" id="UP000825886"/>
    </source>
</evidence>
<dbReference type="InterPro" id="IPR011006">
    <property type="entry name" value="CheY-like_superfamily"/>
</dbReference>
<proteinExistence type="predicted"/>
<accession>A0ABX9AHJ4</accession>
<keyword evidence="1" id="KW-0597">Phosphoprotein</keyword>
<evidence type="ECO:0000313" key="3">
    <source>
        <dbReference type="EMBL" id="QZN94612.1"/>
    </source>
</evidence>
<gene>
    <name evidence="3" type="ORF">K6K13_15110</name>
</gene>
<evidence type="ECO:0000256" key="1">
    <source>
        <dbReference type="PROSITE-ProRule" id="PRU00169"/>
    </source>
</evidence>
<dbReference type="SMART" id="SM00448">
    <property type="entry name" value="REC"/>
    <property type="match status" value="1"/>
</dbReference>
<dbReference type="SUPFAM" id="SSF52172">
    <property type="entry name" value="CheY-like"/>
    <property type="match status" value="1"/>
</dbReference>
<dbReference type="RefSeq" id="WP_222157733.1">
    <property type="nucleotide sequence ID" value="NZ_CP081864.1"/>
</dbReference>
<dbReference type="Gene3D" id="3.40.50.2300">
    <property type="match status" value="1"/>
</dbReference>
<evidence type="ECO:0000259" key="2">
    <source>
        <dbReference type="PROSITE" id="PS50110"/>
    </source>
</evidence>
<feature type="domain" description="Response regulatory" evidence="2">
    <location>
        <begin position="8"/>
        <end position="123"/>
    </location>
</feature>
<dbReference type="Gene3D" id="1.10.3210.10">
    <property type="entry name" value="Hypothetical protein af1432"/>
    <property type="match status" value="1"/>
</dbReference>
<organism evidence="3 4">
    <name type="scientific">Symbiopectobacterium purcellii</name>
    <dbReference type="NCBI Taxonomy" id="2871826"/>
    <lineage>
        <taxon>Bacteria</taxon>
        <taxon>Pseudomonadati</taxon>
        <taxon>Pseudomonadota</taxon>
        <taxon>Gammaproteobacteria</taxon>
        <taxon>Enterobacterales</taxon>
        <taxon>Enterobacteriaceae</taxon>
    </lineage>
</organism>